<dbReference type="AlphaFoldDB" id="A0A0H3GLK0"/>
<dbReference type="KEGG" id="kpm:KPHS_15800"/>
<keyword evidence="2" id="KW-1185">Reference proteome</keyword>
<name>A0A0H3GLK0_KLEPH</name>
<reference evidence="1 2" key="1">
    <citation type="journal article" date="2012" name="J. Bacteriol.">
        <title>Complete genome sequence of Klebsiella pneumoniae subsp. pneumoniae HS11286, a multidrug-resistant strain isolated from human sputum.</title>
        <authorList>
            <person name="Liu P."/>
            <person name="Li P."/>
            <person name="Jiang X."/>
            <person name="Bi D."/>
            <person name="Xie Y."/>
            <person name="Tai C."/>
            <person name="Deng Z."/>
            <person name="Rajakumar K."/>
            <person name="Ou H.Y."/>
        </authorList>
    </citation>
    <scope>NUCLEOTIDE SEQUENCE [LARGE SCALE GENOMIC DNA]</scope>
    <source>
        <strain evidence="1 2">HS11286</strain>
    </source>
</reference>
<gene>
    <name evidence="1" type="ordered locus">KPHS_15800</name>
</gene>
<evidence type="ECO:0000313" key="1">
    <source>
        <dbReference type="EMBL" id="AEW60278.1"/>
    </source>
</evidence>
<dbReference type="RefSeq" id="WP_004218631.1">
    <property type="nucleotide sequence ID" value="NC_016845.1"/>
</dbReference>
<dbReference type="EMBL" id="CP003200">
    <property type="protein sequence ID" value="AEW60278.1"/>
    <property type="molecule type" value="Genomic_DNA"/>
</dbReference>
<dbReference type="STRING" id="1125630.KPHS_15800"/>
<dbReference type="HOGENOM" id="CLU_2861844_0_0_6"/>
<evidence type="ECO:0000313" key="2">
    <source>
        <dbReference type="Proteomes" id="UP000007841"/>
    </source>
</evidence>
<dbReference type="Proteomes" id="UP000007841">
    <property type="component" value="Chromosome"/>
</dbReference>
<proteinExistence type="predicted"/>
<accession>A0A0H3GLK0</accession>
<dbReference type="RefSeq" id="YP_005225878.1">
    <property type="nucleotide sequence ID" value="NC_016845.1"/>
</dbReference>
<organism evidence="1 2">
    <name type="scientific">Klebsiella pneumoniae subsp. pneumoniae (strain HS11286)</name>
    <dbReference type="NCBI Taxonomy" id="1125630"/>
    <lineage>
        <taxon>Bacteria</taxon>
        <taxon>Pseudomonadati</taxon>
        <taxon>Pseudomonadota</taxon>
        <taxon>Gammaproteobacteria</taxon>
        <taxon>Enterobacterales</taxon>
        <taxon>Enterobacteriaceae</taxon>
        <taxon>Klebsiella/Raoultella group</taxon>
        <taxon>Klebsiella</taxon>
        <taxon>Klebsiella pneumoniae complex</taxon>
    </lineage>
</organism>
<dbReference type="GeneID" id="11846586"/>
<sequence>MRTSASFNTVFSALTIRCVKTKEVPRIEVISVWTSSMSSSLAGAKYSSVILRTTKATRSANSTC</sequence>
<protein>
    <submittedName>
        <fullName evidence="1">Uncharacterized protein</fullName>
    </submittedName>
</protein>